<evidence type="ECO:0000256" key="7">
    <source>
        <dbReference type="SAM" id="Phobius"/>
    </source>
</evidence>
<proteinExistence type="inferred from homology"/>
<protein>
    <submittedName>
        <fullName evidence="8">Cation:proton antiporter subunit C</fullName>
    </submittedName>
</protein>
<feature type="transmembrane region" description="Helical" evidence="7">
    <location>
        <begin position="13"/>
        <end position="31"/>
    </location>
</feature>
<evidence type="ECO:0000313" key="8">
    <source>
        <dbReference type="EMBL" id="MCY6372050.1"/>
    </source>
</evidence>
<evidence type="ECO:0000256" key="3">
    <source>
        <dbReference type="ARBA" id="ARBA00022475"/>
    </source>
</evidence>
<evidence type="ECO:0000256" key="2">
    <source>
        <dbReference type="ARBA" id="ARBA00010388"/>
    </source>
</evidence>
<evidence type="ECO:0000256" key="1">
    <source>
        <dbReference type="ARBA" id="ARBA00004651"/>
    </source>
</evidence>
<evidence type="ECO:0000256" key="4">
    <source>
        <dbReference type="ARBA" id="ARBA00022692"/>
    </source>
</evidence>
<accession>A0ABT4CSL0</accession>
<dbReference type="Pfam" id="PF00420">
    <property type="entry name" value="Oxidored_q2"/>
    <property type="match status" value="1"/>
</dbReference>
<evidence type="ECO:0000313" key="9">
    <source>
        <dbReference type="Proteomes" id="UP001079657"/>
    </source>
</evidence>
<feature type="transmembrane region" description="Helical" evidence="7">
    <location>
        <begin position="38"/>
        <end position="56"/>
    </location>
</feature>
<keyword evidence="6 7" id="KW-0472">Membrane</keyword>
<keyword evidence="3" id="KW-1003">Cell membrane</keyword>
<comment type="similarity">
    <text evidence="2">Belongs to the CPA3 antiporters (TC 2.A.63) subunit C family.</text>
</comment>
<dbReference type="EMBL" id="JAPQES010000006">
    <property type="protein sequence ID" value="MCY6372050.1"/>
    <property type="molecule type" value="Genomic_DNA"/>
</dbReference>
<dbReference type="Proteomes" id="UP001079657">
    <property type="component" value="Unassembled WGS sequence"/>
</dbReference>
<dbReference type="InterPro" id="IPR039428">
    <property type="entry name" value="NUOK/Mnh_C1-like"/>
</dbReference>
<feature type="transmembrane region" description="Helical" evidence="7">
    <location>
        <begin position="76"/>
        <end position="98"/>
    </location>
</feature>
<dbReference type="PANTHER" id="PTHR34583:SF2">
    <property type="entry name" value="ANTIPORTER SUBUNIT MNHC2-RELATED"/>
    <property type="match status" value="1"/>
</dbReference>
<evidence type="ECO:0000256" key="5">
    <source>
        <dbReference type="ARBA" id="ARBA00022989"/>
    </source>
</evidence>
<keyword evidence="4 7" id="KW-0812">Transmembrane</keyword>
<gene>
    <name evidence="8" type="ORF">OXH55_15550</name>
</gene>
<keyword evidence="9" id="KW-1185">Reference proteome</keyword>
<evidence type="ECO:0000256" key="6">
    <source>
        <dbReference type="ARBA" id="ARBA00023136"/>
    </source>
</evidence>
<dbReference type="PANTHER" id="PTHR34583">
    <property type="entry name" value="ANTIPORTER SUBUNIT MNHC2-RELATED"/>
    <property type="match status" value="1"/>
</dbReference>
<dbReference type="Gene3D" id="1.10.287.3510">
    <property type="match status" value="1"/>
</dbReference>
<reference evidence="8" key="1">
    <citation type="submission" date="2022-12" db="EMBL/GenBank/DDBJ databases">
        <authorList>
            <person name="Wang J."/>
        </authorList>
    </citation>
    <scope>NUCLEOTIDE SEQUENCE</scope>
    <source>
        <strain evidence="8">HY-42-06</strain>
    </source>
</reference>
<name>A0ABT4CSL0_9CLOT</name>
<dbReference type="RefSeq" id="WP_268050965.1">
    <property type="nucleotide sequence ID" value="NZ_JAPQES010000006.1"/>
</dbReference>
<sequence>MEGLLNNYYETEAIILFGIGFAILLLHNNLIKKIIGMNIMDTAVFLFFIAKGYIHGKEAPIIVDGYKGVHAYINPIPTGLMLTGIVVAVSTTAFALALTVKLNEAYGTIELDEILRKGDG</sequence>
<comment type="subcellular location">
    <subcellularLocation>
        <location evidence="1">Cell membrane</location>
        <topology evidence="1">Multi-pass membrane protein</topology>
    </subcellularLocation>
</comment>
<dbReference type="InterPro" id="IPR050601">
    <property type="entry name" value="CPA3_antiporter_subunitC"/>
</dbReference>
<comment type="caution">
    <text evidence="8">The sequence shown here is derived from an EMBL/GenBank/DDBJ whole genome shotgun (WGS) entry which is preliminary data.</text>
</comment>
<organism evidence="8 9">
    <name type="scientific">Clostridium ganghwense</name>
    <dbReference type="NCBI Taxonomy" id="312089"/>
    <lineage>
        <taxon>Bacteria</taxon>
        <taxon>Bacillati</taxon>
        <taxon>Bacillota</taxon>
        <taxon>Clostridia</taxon>
        <taxon>Eubacteriales</taxon>
        <taxon>Clostridiaceae</taxon>
        <taxon>Clostridium</taxon>
    </lineage>
</organism>
<keyword evidence="5 7" id="KW-1133">Transmembrane helix</keyword>